<comment type="caution">
    <text evidence="1">The sequence shown here is derived from an EMBL/GenBank/DDBJ whole genome shotgun (WGS) entry which is preliminary data.</text>
</comment>
<name>A0A917V294_9HYPH</name>
<keyword evidence="2" id="KW-1185">Reference proteome</keyword>
<reference evidence="1 2" key="1">
    <citation type="journal article" date="2014" name="Int. J. Syst. Evol. Microbiol.">
        <title>Complete genome sequence of Corynebacterium casei LMG S-19264T (=DSM 44701T), isolated from a smear-ripened cheese.</title>
        <authorList>
            <consortium name="US DOE Joint Genome Institute (JGI-PGF)"/>
            <person name="Walter F."/>
            <person name="Albersmeier A."/>
            <person name="Kalinowski J."/>
            <person name="Ruckert C."/>
        </authorList>
    </citation>
    <scope>NUCLEOTIDE SEQUENCE [LARGE SCALE GENOMIC DNA]</scope>
    <source>
        <strain evidence="1 2">CGMCC 1.9161</strain>
    </source>
</reference>
<protein>
    <submittedName>
        <fullName evidence="1">Uncharacterized protein</fullName>
    </submittedName>
</protein>
<dbReference type="EMBL" id="BMMF01000002">
    <property type="protein sequence ID" value="GGK21189.1"/>
    <property type="molecule type" value="Genomic_DNA"/>
</dbReference>
<evidence type="ECO:0000313" key="2">
    <source>
        <dbReference type="Proteomes" id="UP000600449"/>
    </source>
</evidence>
<gene>
    <name evidence="1" type="ORF">GCM10011322_04810</name>
</gene>
<dbReference type="AlphaFoldDB" id="A0A917V294"/>
<organism evidence="1 2">
    <name type="scientific">Salinarimonas ramus</name>
    <dbReference type="NCBI Taxonomy" id="690164"/>
    <lineage>
        <taxon>Bacteria</taxon>
        <taxon>Pseudomonadati</taxon>
        <taxon>Pseudomonadota</taxon>
        <taxon>Alphaproteobacteria</taxon>
        <taxon>Hyphomicrobiales</taxon>
        <taxon>Salinarimonadaceae</taxon>
        <taxon>Salinarimonas</taxon>
    </lineage>
</organism>
<dbReference type="InterPro" id="IPR014710">
    <property type="entry name" value="RmlC-like_jellyroll"/>
</dbReference>
<dbReference type="SUPFAM" id="SSF51206">
    <property type="entry name" value="cAMP-binding domain-like"/>
    <property type="match status" value="1"/>
</dbReference>
<sequence length="137" mass="15244">MDLTRLTDGGVSVMQQRARPGQVLAEASAYSARYHCDARAVTATVVRAVPVARFLERLAADRLLAEVWAAHLARAVQAARMRAEILTLRTVAERLDAWLREGRALPAKGAWQDVAAEIGVSREALYRELSRRRREPP</sequence>
<dbReference type="InterPro" id="IPR018490">
    <property type="entry name" value="cNMP-bd_dom_sf"/>
</dbReference>
<dbReference type="Proteomes" id="UP000600449">
    <property type="component" value="Unassembled WGS sequence"/>
</dbReference>
<evidence type="ECO:0000313" key="1">
    <source>
        <dbReference type="EMBL" id="GGK21189.1"/>
    </source>
</evidence>
<accession>A0A917V294</accession>
<proteinExistence type="predicted"/>
<dbReference type="Gene3D" id="2.60.120.10">
    <property type="entry name" value="Jelly Rolls"/>
    <property type="match status" value="1"/>
</dbReference>